<organism evidence="3 4">
    <name type="scientific">Craurococcus roseus</name>
    <dbReference type="NCBI Taxonomy" id="77585"/>
    <lineage>
        <taxon>Bacteria</taxon>
        <taxon>Pseudomonadati</taxon>
        <taxon>Pseudomonadota</taxon>
        <taxon>Alphaproteobacteria</taxon>
        <taxon>Acetobacterales</taxon>
        <taxon>Acetobacteraceae</taxon>
        <taxon>Craurococcus</taxon>
    </lineage>
</organism>
<comment type="caution">
    <text evidence="3">The sequence shown here is derived from an EMBL/GenBank/DDBJ whole genome shotgun (WGS) entry which is preliminary data.</text>
</comment>
<keyword evidence="1" id="KW-0732">Signal</keyword>
<name>A0ABN1ERR7_9PROT</name>
<keyword evidence="4" id="KW-1185">Reference proteome</keyword>
<feature type="chain" id="PRO_5046962510" description="Glycine-zipper-containing OmpA-like membrane domain-containing protein" evidence="1">
    <location>
        <begin position="22"/>
        <end position="223"/>
    </location>
</feature>
<gene>
    <name evidence="3" type="ORF">GCM10009416_09160</name>
</gene>
<evidence type="ECO:0000256" key="1">
    <source>
        <dbReference type="SAM" id="SignalP"/>
    </source>
</evidence>
<dbReference type="RefSeq" id="WP_343893975.1">
    <property type="nucleotide sequence ID" value="NZ_BAAAFZ010000008.1"/>
</dbReference>
<dbReference type="Proteomes" id="UP001501588">
    <property type="component" value="Unassembled WGS sequence"/>
</dbReference>
<dbReference type="EMBL" id="BAAAFZ010000008">
    <property type="protein sequence ID" value="GAA0572668.1"/>
    <property type="molecule type" value="Genomic_DNA"/>
</dbReference>
<evidence type="ECO:0000313" key="4">
    <source>
        <dbReference type="Proteomes" id="UP001501588"/>
    </source>
</evidence>
<dbReference type="Pfam" id="PF13436">
    <property type="entry name" value="Gly-zipper_OmpA"/>
    <property type="match status" value="1"/>
</dbReference>
<proteinExistence type="predicted"/>
<reference evidence="3 4" key="1">
    <citation type="journal article" date="2019" name="Int. J. Syst. Evol. Microbiol.">
        <title>The Global Catalogue of Microorganisms (GCM) 10K type strain sequencing project: providing services to taxonomists for standard genome sequencing and annotation.</title>
        <authorList>
            <consortium name="The Broad Institute Genomics Platform"/>
            <consortium name="The Broad Institute Genome Sequencing Center for Infectious Disease"/>
            <person name="Wu L."/>
            <person name="Ma J."/>
        </authorList>
    </citation>
    <scope>NUCLEOTIDE SEQUENCE [LARGE SCALE GENOMIC DNA]</scope>
    <source>
        <strain evidence="3 4">JCM 9933</strain>
    </source>
</reference>
<accession>A0ABN1ERR7</accession>
<evidence type="ECO:0000259" key="2">
    <source>
        <dbReference type="Pfam" id="PF13436"/>
    </source>
</evidence>
<dbReference type="PROSITE" id="PS51257">
    <property type="entry name" value="PROKAR_LIPOPROTEIN"/>
    <property type="match status" value="1"/>
</dbReference>
<protein>
    <recommendedName>
        <fullName evidence="2">Glycine-zipper-containing OmpA-like membrane domain-containing protein</fullName>
    </recommendedName>
</protein>
<dbReference type="InterPro" id="IPR025693">
    <property type="entry name" value="Gly-zipper_OmpA-like_dom"/>
</dbReference>
<feature type="signal peptide" evidence="1">
    <location>
        <begin position="1"/>
        <end position="21"/>
    </location>
</feature>
<sequence length="223" mass="22399">MTRPALAALLGGFLLAGCAVRPPTGPTVLAIPPEGKNLAQFQQEEAGCRNYAFNQIGISPAQGANQSAAGSAVAGTALGAAAGALLGAAGGSPGTGAAIGAGTGLLAGSAVGANNAQVSGYSLQARYDQAYTQCLASTGNQVQTAAAYGTPYGAPYPYYPAYPYYGPYYSPYVGGFYGPGFYRPGVSLGFGFGINHWRPFYGRGFHGGGFRGGGARGFGIRGR</sequence>
<evidence type="ECO:0000313" key="3">
    <source>
        <dbReference type="EMBL" id="GAA0572668.1"/>
    </source>
</evidence>
<feature type="domain" description="Glycine-zipper-containing OmpA-like membrane" evidence="2">
    <location>
        <begin position="70"/>
        <end position="112"/>
    </location>
</feature>